<dbReference type="InterPro" id="IPR019099">
    <property type="entry name" value="Uncharacterised_PGPGW_TM"/>
</dbReference>
<keyword evidence="3" id="KW-1185">Reference proteome</keyword>
<accession>I3YER2</accession>
<dbReference type="Pfam" id="PF09656">
    <property type="entry name" value="PGPGW"/>
    <property type="match status" value="1"/>
</dbReference>
<dbReference type="STRING" id="765911.Thivi_3626"/>
<keyword evidence="1" id="KW-0472">Membrane</keyword>
<feature type="transmembrane region" description="Helical" evidence="1">
    <location>
        <begin position="62"/>
        <end position="87"/>
    </location>
</feature>
<sequence>MFDMILTWIEGHPGLSLGLAGLSVVTFVGSLLALPVLVARLPVDYFTDPRRHRNRLRQDRPMLYVALRGLKNLVGWALILSGILMLVLPGQGLLTIIIGLILSDFPGKYALERRLASNPRILGAINWLRRRSGRDPLLAPPHCH</sequence>
<feature type="transmembrane region" description="Helical" evidence="1">
    <location>
        <begin position="20"/>
        <end position="41"/>
    </location>
</feature>
<protein>
    <submittedName>
        <fullName evidence="2">Putative transmembrane protein (PGPGW)</fullName>
    </submittedName>
</protein>
<dbReference type="RefSeq" id="WP_014779876.1">
    <property type="nucleotide sequence ID" value="NC_018012.1"/>
</dbReference>
<gene>
    <name evidence="2" type="ordered locus">Thivi_3626</name>
</gene>
<keyword evidence="1" id="KW-1133">Transmembrane helix</keyword>
<organism evidence="2 3">
    <name type="scientific">Thiocystis violascens (strain ATCC 17096 / DSM 198 / 6111)</name>
    <name type="common">Chromatium violascens</name>
    <dbReference type="NCBI Taxonomy" id="765911"/>
    <lineage>
        <taxon>Bacteria</taxon>
        <taxon>Pseudomonadati</taxon>
        <taxon>Pseudomonadota</taxon>
        <taxon>Gammaproteobacteria</taxon>
        <taxon>Chromatiales</taxon>
        <taxon>Chromatiaceae</taxon>
        <taxon>Thiocystis</taxon>
    </lineage>
</organism>
<evidence type="ECO:0000256" key="1">
    <source>
        <dbReference type="SAM" id="Phobius"/>
    </source>
</evidence>
<evidence type="ECO:0000313" key="2">
    <source>
        <dbReference type="EMBL" id="AFL75480.1"/>
    </source>
</evidence>
<dbReference type="OrthoDB" id="9800130at2"/>
<dbReference type="Proteomes" id="UP000006062">
    <property type="component" value="Chromosome"/>
</dbReference>
<reference evidence="2 3" key="1">
    <citation type="submission" date="2012-06" db="EMBL/GenBank/DDBJ databases">
        <title>Complete sequence of Thiocystis violascens DSM 198.</title>
        <authorList>
            <consortium name="US DOE Joint Genome Institute"/>
            <person name="Lucas S."/>
            <person name="Han J."/>
            <person name="Lapidus A."/>
            <person name="Cheng J.-F."/>
            <person name="Goodwin L."/>
            <person name="Pitluck S."/>
            <person name="Peters L."/>
            <person name="Ovchinnikova G."/>
            <person name="Teshima H."/>
            <person name="Detter J.C."/>
            <person name="Han C."/>
            <person name="Tapia R."/>
            <person name="Land M."/>
            <person name="Hauser L."/>
            <person name="Kyrpides N."/>
            <person name="Ivanova N."/>
            <person name="Pagani I."/>
            <person name="Vogl K."/>
            <person name="Liu Z."/>
            <person name="Frigaard N.-U."/>
            <person name="Bryant D."/>
            <person name="Woyke T."/>
        </authorList>
    </citation>
    <scope>NUCLEOTIDE SEQUENCE [LARGE SCALE GENOMIC DNA]</scope>
    <source>
        <strain evidence="3">ATCC 17096 / DSM 198 / 6111</strain>
    </source>
</reference>
<name>I3YER2_THIV6</name>
<keyword evidence="1 2" id="KW-0812">Transmembrane</keyword>
<dbReference type="EMBL" id="CP003154">
    <property type="protein sequence ID" value="AFL75480.1"/>
    <property type="molecule type" value="Genomic_DNA"/>
</dbReference>
<proteinExistence type="predicted"/>
<dbReference type="eggNOG" id="ENOG5032ZM7">
    <property type="taxonomic scope" value="Bacteria"/>
</dbReference>
<dbReference type="HOGENOM" id="CLU_137192_0_0_6"/>
<evidence type="ECO:0000313" key="3">
    <source>
        <dbReference type="Proteomes" id="UP000006062"/>
    </source>
</evidence>
<dbReference type="KEGG" id="tvi:Thivi_3626"/>
<dbReference type="AlphaFoldDB" id="I3YER2"/>